<dbReference type="AlphaFoldDB" id="A0A9W6SL68"/>
<accession>A0A9W6SL68</accession>
<keyword evidence="2" id="KW-1185">Reference proteome</keyword>
<dbReference type="Pfam" id="PF06475">
    <property type="entry name" value="Glycolipid_bind"/>
    <property type="match status" value="1"/>
</dbReference>
<dbReference type="InterPro" id="IPR009467">
    <property type="entry name" value="Glycolipid-bd_prot_put"/>
</dbReference>
<gene>
    <name evidence="1" type="ORF">Afil01_30800</name>
</gene>
<sequence>MDGQRLSTAIWERAGRVSLEIGRLDRVGDHHRLSGTAIYRGRGGPVELRYRVETDENWRAREVDLDLDDPAGPARLELRGDGQGAWWRDGKPLDLAFPCDDVDLAFTPATNTLAIRRLALEKGQSGTARVLWVPVPSFVARAAEQTYTRLDARTYKFAGSVGAYKITVDRNGWVLDYPGGGWTAAVHKGPKYR</sequence>
<dbReference type="EMBL" id="BSTX01000002">
    <property type="protein sequence ID" value="GLZ78273.1"/>
    <property type="molecule type" value="Genomic_DNA"/>
</dbReference>
<name>A0A9W6SL68_9ACTN</name>
<evidence type="ECO:0008006" key="3">
    <source>
        <dbReference type="Google" id="ProtNLM"/>
    </source>
</evidence>
<organism evidence="1 2">
    <name type="scientific">Actinorhabdospora filicis</name>
    <dbReference type="NCBI Taxonomy" id="1785913"/>
    <lineage>
        <taxon>Bacteria</taxon>
        <taxon>Bacillati</taxon>
        <taxon>Actinomycetota</taxon>
        <taxon>Actinomycetes</taxon>
        <taxon>Micromonosporales</taxon>
        <taxon>Micromonosporaceae</taxon>
        <taxon>Actinorhabdospora</taxon>
    </lineage>
</organism>
<protein>
    <recommendedName>
        <fullName evidence="3">Glycolipid-binding domain-containing protein</fullName>
    </recommendedName>
</protein>
<proteinExistence type="predicted"/>
<dbReference type="Proteomes" id="UP001165079">
    <property type="component" value="Unassembled WGS sequence"/>
</dbReference>
<dbReference type="RefSeq" id="WP_285663434.1">
    <property type="nucleotide sequence ID" value="NZ_BSTX01000002.1"/>
</dbReference>
<evidence type="ECO:0000313" key="2">
    <source>
        <dbReference type="Proteomes" id="UP001165079"/>
    </source>
</evidence>
<evidence type="ECO:0000313" key="1">
    <source>
        <dbReference type="EMBL" id="GLZ78273.1"/>
    </source>
</evidence>
<dbReference type="SUPFAM" id="SSF159275">
    <property type="entry name" value="PA1994-like"/>
    <property type="match status" value="1"/>
</dbReference>
<reference evidence="1" key="1">
    <citation type="submission" date="2023-03" db="EMBL/GenBank/DDBJ databases">
        <title>Actinorhabdospora filicis NBRC 111898.</title>
        <authorList>
            <person name="Ichikawa N."/>
            <person name="Sato H."/>
            <person name="Tonouchi N."/>
        </authorList>
    </citation>
    <scope>NUCLEOTIDE SEQUENCE</scope>
    <source>
        <strain evidence="1">NBRC 111898</strain>
    </source>
</reference>
<comment type="caution">
    <text evidence="1">The sequence shown here is derived from an EMBL/GenBank/DDBJ whole genome shotgun (WGS) entry which is preliminary data.</text>
</comment>